<dbReference type="Pfam" id="PF00646">
    <property type="entry name" value="F-box"/>
    <property type="match status" value="1"/>
</dbReference>
<organism evidence="25 26">
    <name type="scientific">Microthlaspi erraticum</name>
    <dbReference type="NCBI Taxonomy" id="1685480"/>
    <lineage>
        <taxon>Eukaryota</taxon>
        <taxon>Viridiplantae</taxon>
        <taxon>Streptophyta</taxon>
        <taxon>Embryophyta</taxon>
        <taxon>Tracheophyta</taxon>
        <taxon>Spermatophyta</taxon>
        <taxon>Magnoliopsida</taxon>
        <taxon>eudicotyledons</taxon>
        <taxon>Gunneridae</taxon>
        <taxon>Pentapetalae</taxon>
        <taxon>rosids</taxon>
        <taxon>malvids</taxon>
        <taxon>Brassicales</taxon>
        <taxon>Brassicaceae</taxon>
        <taxon>Coluteocarpeae</taxon>
        <taxon>Microthlaspi</taxon>
    </lineage>
</organism>
<keyword evidence="12" id="KW-0443">Lipid metabolism</keyword>
<evidence type="ECO:0000313" key="26">
    <source>
        <dbReference type="Proteomes" id="UP000467841"/>
    </source>
</evidence>
<comment type="catalytic activity">
    <reaction evidence="19">
        <text>CDP-ethanolamine + a 1,2-diacyl-sn-glycerol = a 1,2-diacyl-sn-glycero-3-phosphoethanolamine + CMP + H(+)</text>
        <dbReference type="Rhea" id="RHEA:32943"/>
        <dbReference type="ChEBI" id="CHEBI:15378"/>
        <dbReference type="ChEBI" id="CHEBI:17815"/>
        <dbReference type="ChEBI" id="CHEBI:57876"/>
        <dbReference type="ChEBI" id="CHEBI:60377"/>
        <dbReference type="ChEBI" id="CHEBI:64612"/>
        <dbReference type="EC" id="2.7.8.1"/>
    </reaction>
</comment>
<keyword evidence="15" id="KW-0464">Manganese</keyword>
<dbReference type="InterPro" id="IPR055411">
    <property type="entry name" value="LRR_FXL15/At3g58940/PEG3-like"/>
</dbReference>
<dbReference type="SMART" id="SM00579">
    <property type="entry name" value="FBD"/>
    <property type="match status" value="1"/>
</dbReference>
<dbReference type="AlphaFoldDB" id="A0A6D2JHH9"/>
<feature type="transmembrane region" description="Helical" evidence="23">
    <location>
        <begin position="698"/>
        <end position="717"/>
    </location>
</feature>
<dbReference type="Gene3D" id="3.80.10.10">
    <property type="entry name" value="Ribonuclease Inhibitor"/>
    <property type="match status" value="1"/>
</dbReference>
<evidence type="ECO:0000256" key="16">
    <source>
        <dbReference type="ARBA" id="ARBA00023264"/>
    </source>
</evidence>
<evidence type="ECO:0000256" key="21">
    <source>
        <dbReference type="ARBA" id="ARBA00055748"/>
    </source>
</evidence>
<evidence type="ECO:0000256" key="4">
    <source>
        <dbReference type="ARBA" id="ARBA00005189"/>
    </source>
</evidence>
<dbReference type="GO" id="GO:0004142">
    <property type="term" value="F:diacylglycerol cholinephosphotransferase activity"/>
    <property type="evidence" value="ECO:0007669"/>
    <property type="project" value="UniProtKB-EC"/>
</dbReference>
<comment type="caution">
    <text evidence="25">The sequence shown here is derived from an EMBL/GenBank/DDBJ whole genome shotgun (WGS) entry which is preliminary data.</text>
</comment>
<comment type="pathway">
    <text evidence="4">Lipid metabolism.</text>
</comment>
<dbReference type="SUPFAM" id="SSF81383">
    <property type="entry name" value="F-box domain"/>
    <property type="match status" value="1"/>
</dbReference>
<protein>
    <recommendedName>
        <fullName evidence="24">F-box domain-containing protein</fullName>
    </recommendedName>
</protein>
<keyword evidence="8 23" id="KW-0812">Transmembrane</keyword>
<accession>A0A6D2JHH9</accession>
<dbReference type="InterPro" id="IPR043130">
    <property type="entry name" value="CDP-OH_PTrfase_TM_dom"/>
</dbReference>
<evidence type="ECO:0000256" key="8">
    <source>
        <dbReference type="ARBA" id="ARBA00022692"/>
    </source>
</evidence>
<comment type="pathway">
    <text evidence="18">Phospholipid metabolism; phosphatidylethanolamine biosynthesis; phosphatidylethanolamine from ethanolamine: step 3/3.</text>
</comment>
<comment type="similarity">
    <text evidence="5 22">Belongs to the CDP-alcohol phosphatidyltransferase class-I family.</text>
</comment>
<evidence type="ECO:0000256" key="7">
    <source>
        <dbReference type="ARBA" id="ARBA00022679"/>
    </source>
</evidence>
<keyword evidence="13 23" id="KW-0472">Membrane</keyword>
<dbReference type="SUPFAM" id="SSF52047">
    <property type="entry name" value="RNI-like"/>
    <property type="match status" value="1"/>
</dbReference>
<gene>
    <name evidence="25" type="ORF">MERR_LOCUS26531</name>
</gene>
<proteinExistence type="inferred from homology"/>
<dbReference type="Pfam" id="PF08387">
    <property type="entry name" value="FBD"/>
    <property type="match status" value="1"/>
</dbReference>
<dbReference type="InterPro" id="IPR000462">
    <property type="entry name" value="CDP-OH_P_trans"/>
</dbReference>
<dbReference type="InterPro" id="IPR014472">
    <property type="entry name" value="CHOPT"/>
</dbReference>
<evidence type="ECO:0000256" key="13">
    <source>
        <dbReference type="ARBA" id="ARBA00023136"/>
    </source>
</evidence>
<dbReference type="InterPro" id="IPR048254">
    <property type="entry name" value="CDP_ALCOHOL_P_TRANSF_CS"/>
</dbReference>
<comment type="pathway">
    <text evidence="17">Phospholipid metabolism; phosphatidylcholine biosynthesis; phosphatidylcholine from phosphocholine: step 2/2.</text>
</comment>
<dbReference type="PANTHER" id="PTHR10414:SF37">
    <property type="entry name" value="BB IN A BOXCAR, ISOFORM C"/>
    <property type="match status" value="1"/>
</dbReference>
<comment type="cofactor">
    <cofactor evidence="1">
        <name>Mn(2+)</name>
        <dbReference type="ChEBI" id="CHEBI:29035"/>
    </cofactor>
</comment>
<feature type="transmembrane region" description="Helical" evidence="23">
    <location>
        <begin position="632"/>
        <end position="653"/>
    </location>
</feature>
<dbReference type="InterPro" id="IPR001810">
    <property type="entry name" value="F-box_dom"/>
</dbReference>
<evidence type="ECO:0000256" key="23">
    <source>
        <dbReference type="SAM" id="Phobius"/>
    </source>
</evidence>
<name>A0A6D2JHH9_9BRAS</name>
<keyword evidence="26" id="KW-1185">Reference proteome</keyword>
<keyword evidence="9" id="KW-0479">Metal-binding</keyword>
<dbReference type="InterPro" id="IPR006566">
    <property type="entry name" value="FBD"/>
</dbReference>
<evidence type="ECO:0000256" key="5">
    <source>
        <dbReference type="ARBA" id="ARBA00010441"/>
    </source>
</evidence>
<dbReference type="GO" id="GO:0046872">
    <property type="term" value="F:metal ion binding"/>
    <property type="evidence" value="ECO:0007669"/>
    <property type="project" value="UniProtKB-KW"/>
</dbReference>
<keyword evidence="16" id="KW-1208">Phospholipid metabolism</keyword>
<comment type="catalytic activity">
    <reaction evidence="20">
        <text>CDP-choline + a 1,2-diacyl-sn-glycerol = a 1,2-diacyl-sn-glycero-3-phosphocholine + CMP + H(+)</text>
        <dbReference type="Rhea" id="RHEA:32939"/>
        <dbReference type="ChEBI" id="CHEBI:15378"/>
        <dbReference type="ChEBI" id="CHEBI:17815"/>
        <dbReference type="ChEBI" id="CHEBI:57643"/>
        <dbReference type="ChEBI" id="CHEBI:58779"/>
        <dbReference type="ChEBI" id="CHEBI:60377"/>
        <dbReference type="EC" id="2.7.8.2"/>
    </reaction>
</comment>
<feature type="domain" description="F-box" evidence="24">
    <location>
        <begin position="6"/>
        <end position="54"/>
    </location>
</feature>
<evidence type="ECO:0000256" key="6">
    <source>
        <dbReference type="ARBA" id="ARBA00022516"/>
    </source>
</evidence>
<evidence type="ECO:0000256" key="19">
    <source>
        <dbReference type="ARBA" id="ARBA00050328"/>
    </source>
</evidence>
<dbReference type="GO" id="GO:0004307">
    <property type="term" value="F:ethanolaminephosphotransferase activity"/>
    <property type="evidence" value="ECO:0007669"/>
    <property type="project" value="UniProtKB-EC"/>
</dbReference>
<evidence type="ECO:0000256" key="1">
    <source>
        <dbReference type="ARBA" id="ARBA00001936"/>
    </source>
</evidence>
<keyword evidence="11 23" id="KW-1133">Transmembrane helix</keyword>
<evidence type="ECO:0000256" key="15">
    <source>
        <dbReference type="ARBA" id="ARBA00023211"/>
    </source>
</evidence>
<keyword evidence="14" id="KW-0594">Phospholipid biosynthesis</keyword>
<dbReference type="FunFam" id="1.20.120.1760:FF:000014">
    <property type="entry name" value="Choline/ethanolaminephosphotransferase 1"/>
    <property type="match status" value="1"/>
</dbReference>
<dbReference type="Gene3D" id="1.20.120.1760">
    <property type="match status" value="1"/>
</dbReference>
<evidence type="ECO:0000256" key="18">
    <source>
        <dbReference type="ARBA" id="ARBA00037891"/>
    </source>
</evidence>
<dbReference type="InterPro" id="IPR036047">
    <property type="entry name" value="F-box-like_dom_sf"/>
</dbReference>
<feature type="transmembrane region" description="Helical" evidence="23">
    <location>
        <begin position="426"/>
        <end position="448"/>
    </location>
</feature>
<dbReference type="Proteomes" id="UP000467841">
    <property type="component" value="Unassembled WGS sequence"/>
</dbReference>
<dbReference type="Pfam" id="PF01066">
    <property type="entry name" value="CDP-OH_P_transf"/>
    <property type="match status" value="1"/>
</dbReference>
<dbReference type="PROSITE" id="PS00379">
    <property type="entry name" value="CDP_ALCOHOL_P_TRANSF"/>
    <property type="match status" value="1"/>
</dbReference>
<dbReference type="Pfam" id="PF24758">
    <property type="entry name" value="LRR_At5g56370"/>
    <property type="match status" value="1"/>
</dbReference>
<keyword evidence="7 22" id="KW-0808">Transferase</keyword>
<evidence type="ECO:0000256" key="11">
    <source>
        <dbReference type="ARBA" id="ARBA00022989"/>
    </source>
</evidence>
<sequence>MVESSPDIISDLPQSIIENILTRLSIRDAIRTSVLSTKFRYKWSTLTDLVFDEKCVAQSTDRFAVENSLVKFITGVLLLHQGPIHKFHLSTSFLQCRPDIDQWLLFLSRNGIKELVLELGEGEFRVPSCLFTCVKLTRLELCHCEFDPPRSFRGFSSLKSLNLHQILVSPEVIESLISGCPLLEFLSLSYFDSLVLSISAPNLMYLYLDGEFKDIFLENTPKLVAISVSMYMHEDVTDFEQSSDYNLVKFLGGVPLLEKLVGYIYFTKYLSIGDDPGRLPITYIHLKTIELYQVSFEDANEVLVLLRLVTHSPNLKELKVSASPIQLFPLEEEGFDLFERDCFDYKLPRLETVKMTEVSGIRNELEFIRFLLGTSPVLETVVVSSSLSDKDAKMEMVVELLRETGKKAHRSFLPPRITGPSEMGYIGAHGITLMGFMFLVTSSLLGYIYSPQLDSPPPRWVHFAHGLLLFLYQTFDAVDGKQARRTNSSSPLGELFDHGCDALACAFEAMAFGSTAMCGRDTFWFWVISAVPFYGATWEHYFTNTLILPVVNGPTEGLALIYVSHFFTAIVGAEWWAQELGQSISLFSWVPFVNAIQTSRAVLYMMIAFAVIPTVAFNVTNVYKVVQSRKGSMLLALAMLYPFVVLLGGVLIWDYLSPINLIATYPHLVVLGTGLAFGFLVGRMILAHLCDEPKGLKTNMCMSLVYLPFALANALTARLNAGVPLVDEVWVLLGYCIFTAALYLHFATSVIHEITAALGIYCFRITRKEA</sequence>
<dbReference type="PANTHER" id="PTHR10414">
    <property type="entry name" value="ETHANOLAMINEPHOSPHOTRANSFERASE"/>
    <property type="match status" value="1"/>
</dbReference>
<dbReference type="PROSITE" id="PS50181">
    <property type="entry name" value="FBOX"/>
    <property type="match status" value="1"/>
</dbReference>
<evidence type="ECO:0000256" key="20">
    <source>
        <dbReference type="ARBA" id="ARBA00050476"/>
    </source>
</evidence>
<evidence type="ECO:0000259" key="24">
    <source>
        <dbReference type="PROSITE" id="PS50181"/>
    </source>
</evidence>
<feature type="transmembrane region" description="Helical" evidence="23">
    <location>
        <begin position="601"/>
        <end position="620"/>
    </location>
</feature>
<evidence type="ECO:0000256" key="12">
    <source>
        <dbReference type="ARBA" id="ARBA00023098"/>
    </source>
</evidence>
<dbReference type="InterPro" id="IPR032675">
    <property type="entry name" value="LRR_dom_sf"/>
</dbReference>
<reference evidence="25" key="1">
    <citation type="submission" date="2020-01" db="EMBL/GenBank/DDBJ databases">
        <authorList>
            <person name="Mishra B."/>
        </authorList>
    </citation>
    <scope>NUCLEOTIDE SEQUENCE [LARGE SCALE GENOMIC DNA]</scope>
</reference>
<evidence type="ECO:0000256" key="9">
    <source>
        <dbReference type="ARBA" id="ARBA00022723"/>
    </source>
</evidence>
<keyword evidence="10" id="KW-0460">Magnesium</keyword>
<evidence type="ECO:0000256" key="14">
    <source>
        <dbReference type="ARBA" id="ARBA00023209"/>
    </source>
</evidence>
<comment type="cofactor">
    <cofactor evidence="2">
        <name>Mg(2+)</name>
        <dbReference type="ChEBI" id="CHEBI:18420"/>
    </cofactor>
</comment>
<feature type="transmembrane region" description="Helical" evidence="23">
    <location>
        <begin position="729"/>
        <end position="746"/>
    </location>
</feature>
<evidence type="ECO:0000256" key="22">
    <source>
        <dbReference type="RuleBase" id="RU003750"/>
    </source>
</evidence>
<evidence type="ECO:0000256" key="2">
    <source>
        <dbReference type="ARBA" id="ARBA00001946"/>
    </source>
</evidence>
<evidence type="ECO:0000313" key="25">
    <source>
        <dbReference type="EMBL" id="CAA7039296.1"/>
    </source>
</evidence>
<dbReference type="OrthoDB" id="629734at2759"/>
<evidence type="ECO:0000256" key="17">
    <source>
        <dbReference type="ARBA" id="ARBA00037890"/>
    </source>
</evidence>
<comment type="function">
    <text evidence="21">Catalyzes both phosphatidylcholine and phosphatidylethanolamine biosynthesis from CDP-choline and CDP-ethanolamine, respectively. Has a higher cholinephosphotransferase activity than ethanolaminephosphotransferase activity.</text>
</comment>
<comment type="subcellular location">
    <subcellularLocation>
        <location evidence="3">Membrane</location>
        <topology evidence="3">Multi-pass membrane protein</topology>
    </subcellularLocation>
</comment>
<evidence type="ECO:0000256" key="10">
    <source>
        <dbReference type="ARBA" id="ARBA00022842"/>
    </source>
</evidence>
<dbReference type="GO" id="GO:0016020">
    <property type="term" value="C:membrane"/>
    <property type="evidence" value="ECO:0007669"/>
    <property type="project" value="UniProtKB-SubCell"/>
</dbReference>
<keyword evidence="6" id="KW-0444">Lipid biosynthesis</keyword>
<dbReference type="EMBL" id="CACVBM020001207">
    <property type="protein sequence ID" value="CAA7039296.1"/>
    <property type="molecule type" value="Genomic_DNA"/>
</dbReference>
<evidence type="ECO:0000256" key="3">
    <source>
        <dbReference type="ARBA" id="ARBA00004141"/>
    </source>
</evidence>
<feature type="transmembrane region" description="Helical" evidence="23">
    <location>
        <begin position="665"/>
        <end position="686"/>
    </location>
</feature>